<evidence type="ECO:0000313" key="2">
    <source>
        <dbReference type="EMBL" id="QDU97394.1"/>
    </source>
</evidence>
<organism evidence="2 3">
    <name type="scientific">Lignipirellula cremea</name>
    <dbReference type="NCBI Taxonomy" id="2528010"/>
    <lineage>
        <taxon>Bacteria</taxon>
        <taxon>Pseudomonadati</taxon>
        <taxon>Planctomycetota</taxon>
        <taxon>Planctomycetia</taxon>
        <taxon>Pirellulales</taxon>
        <taxon>Pirellulaceae</taxon>
        <taxon>Lignipirellula</taxon>
    </lineage>
</organism>
<sequence precursor="true">MKRVNRYLLIVCLLLPGTVSAADALPRVLILGDSIYNEPSRKVASELKERASVVWKNPGDTATALAQLDTLLGEEPWDVIHFNFGLADLHYRDPRTQAIRALSKRAGGVRVTSPEDYEARLDELAERLGKSSAKRIWASTTPILRPKPESLYDIGSEIEYNSIAARVMAKHRITVNDLHAFVGRQIDQQKPPEMFDFRGIDLHLPILKAIQAELDKR</sequence>
<gene>
    <name evidence="2" type="ORF">Pla8534_52400</name>
</gene>
<dbReference type="GO" id="GO:0016788">
    <property type="term" value="F:hydrolase activity, acting on ester bonds"/>
    <property type="evidence" value="ECO:0007669"/>
    <property type="project" value="UniProtKB-ARBA"/>
</dbReference>
<keyword evidence="3" id="KW-1185">Reference proteome</keyword>
<proteinExistence type="predicted"/>
<dbReference type="AlphaFoldDB" id="A0A518DZY1"/>
<evidence type="ECO:0000256" key="1">
    <source>
        <dbReference type="SAM" id="SignalP"/>
    </source>
</evidence>
<protein>
    <recommendedName>
        <fullName evidence="4">SGNH hydrolase-type esterase domain-containing protein</fullName>
    </recommendedName>
</protein>
<feature type="signal peptide" evidence="1">
    <location>
        <begin position="1"/>
        <end position="21"/>
    </location>
</feature>
<dbReference type="CDD" id="cd00229">
    <property type="entry name" value="SGNH_hydrolase"/>
    <property type="match status" value="1"/>
</dbReference>
<accession>A0A518DZY1</accession>
<dbReference type="KEGG" id="lcre:Pla8534_52400"/>
<dbReference type="InterPro" id="IPR036514">
    <property type="entry name" value="SGNH_hydro_sf"/>
</dbReference>
<feature type="chain" id="PRO_5022170651" description="SGNH hydrolase-type esterase domain-containing protein" evidence="1">
    <location>
        <begin position="22"/>
        <end position="217"/>
    </location>
</feature>
<reference evidence="2 3" key="1">
    <citation type="submission" date="2019-02" db="EMBL/GenBank/DDBJ databases">
        <title>Deep-cultivation of Planctomycetes and their phenomic and genomic characterization uncovers novel biology.</title>
        <authorList>
            <person name="Wiegand S."/>
            <person name="Jogler M."/>
            <person name="Boedeker C."/>
            <person name="Pinto D."/>
            <person name="Vollmers J."/>
            <person name="Rivas-Marin E."/>
            <person name="Kohn T."/>
            <person name="Peeters S.H."/>
            <person name="Heuer A."/>
            <person name="Rast P."/>
            <person name="Oberbeckmann S."/>
            <person name="Bunk B."/>
            <person name="Jeske O."/>
            <person name="Meyerdierks A."/>
            <person name="Storesund J.E."/>
            <person name="Kallscheuer N."/>
            <person name="Luecker S."/>
            <person name="Lage O.M."/>
            <person name="Pohl T."/>
            <person name="Merkel B.J."/>
            <person name="Hornburger P."/>
            <person name="Mueller R.-W."/>
            <person name="Bruemmer F."/>
            <person name="Labrenz M."/>
            <person name="Spormann A.M."/>
            <person name="Op den Camp H."/>
            <person name="Overmann J."/>
            <person name="Amann R."/>
            <person name="Jetten M.S.M."/>
            <person name="Mascher T."/>
            <person name="Medema M.H."/>
            <person name="Devos D.P."/>
            <person name="Kaster A.-K."/>
            <person name="Ovreas L."/>
            <person name="Rohde M."/>
            <person name="Galperin M.Y."/>
            <person name="Jogler C."/>
        </authorList>
    </citation>
    <scope>NUCLEOTIDE SEQUENCE [LARGE SCALE GENOMIC DNA]</scope>
    <source>
        <strain evidence="2 3">Pla85_3_4</strain>
    </source>
</reference>
<evidence type="ECO:0008006" key="4">
    <source>
        <dbReference type="Google" id="ProtNLM"/>
    </source>
</evidence>
<dbReference type="EMBL" id="CP036433">
    <property type="protein sequence ID" value="QDU97394.1"/>
    <property type="molecule type" value="Genomic_DNA"/>
</dbReference>
<dbReference type="Gene3D" id="3.40.50.1110">
    <property type="entry name" value="SGNH hydrolase"/>
    <property type="match status" value="1"/>
</dbReference>
<evidence type="ECO:0000313" key="3">
    <source>
        <dbReference type="Proteomes" id="UP000317648"/>
    </source>
</evidence>
<keyword evidence="1" id="KW-0732">Signal</keyword>
<name>A0A518DZY1_9BACT</name>
<dbReference type="Proteomes" id="UP000317648">
    <property type="component" value="Chromosome"/>
</dbReference>
<dbReference type="SUPFAM" id="SSF52266">
    <property type="entry name" value="SGNH hydrolase"/>
    <property type="match status" value="1"/>
</dbReference>